<evidence type="ECO:0000256" key="3">
    <source>
        <dbReference type="ARBA" id="ARBA00023125"/>
    </source>
</evidence>
<dbReference type="GO" id="GO:0003700">
    <property type="term" value="F:DNA-binding transcription factor activity"/>
    <property type="evidence" value="ECO:0007669"/>
    <property type="project" value="TreeGrafter"/>
</dbReference>
<evidence type="ECO:0000313" key="8">
    <source>
        <dbReference type="Proteomes" id="UP000444980"/>
    </source>
</evidence>
<evidence type="ECO:0000259" key="6">
    <source>
        <dbReference type="Pfam" id="PF03466"/>
    </source>
</evidence>
<evidence type="ECO:0000256" key="5">
    <source>
        <dbReference type="ARBA" id="ARBA00023163"/>
    </source>
</evidence>
<comment type="similarity">
    <text evidence="1">Belongs to the LysR transcriptional regulatory family.</text>
</comment>
<dbReference type="GO" id="GO:0032993">
    <property type="term" value="C:protein-DNA complex"/>
    <property type="evidence" value="ECO:0007669"/>
    <property type="project" value="TreeGrafter"/>
</dbReference>
<evidence type="ECO:0000256" key="2">
    <source>
        <dbReference type="ARBA" id="ARBA00023015"/>
    </source>
</evidence>
<dbReference type="Gene3D" id="3.40.190.290">
    <property type="match status" value="1"/>
</dbReference>
<dbReference type="OrthoDB" id="9803735at2"/>
<organism evidence="7 8">
    <name type="scientific">Gordonia crocea</name>
    <dbReference type="NCBI Taxonomy" id="589162"/>
    <lineage>
        <taxon>Bacteria</taxon>
        <taxon>Bacillati</taxon>
        <taxon>Actinomycetota</taxon>
        <taxon>Actinomycetes</taxon>
        <taxon>Mycobacteriales</taxon>
        <taxon>Gordoniaceae</taxon>
        <taxon>Gordonia</taxon>
    </lineage>
</organism>
<dbReference type="Proteomes" id="UP000444980">
    <property type="component" value="Unassembled WGS sequence"/>
</dbReference>
<dbReference type="SUPFAM" id="SSF53850">
    <property type="entry name" value="Periplasmic binding protein-like II"/>
    <property type="match status" value="1"/>
</dbReference>
<feature type="domain" description="LysR substrate-binding" evidence="6">
    <location>
        <begin position="19"/>
        <end position="134"/>
    </location>
</feature>
<sequence length="142" mass="15741">MLPVKPRVGRRWCGPLRQPSRPLAPSARYLADLEGERFIANPSSYDLRRRTEEWCATAGFEPSIAIEVTEFGTARDFVSRDLGVALLPLPARRFPGVVDVPLRGDGYARTVALATTMPSLSPIARRFRDFVVERGISGLSVE</sequence>
<name>A0A7I9UWZ3_9ACTN</name>
<accession>A0A7I9UWZ3</accession>
<dbReference type="PANTHER" id="PTHR30346:SF28">
    <property type="entry name" value="HTH-TYPE TRANSCRIPTIONAL REGULATOR CYNR"/>
    <property type="match status" value="1"/>
</dbReference>
<protein>
    <recommendedName>
        <fullName evidence="6">LysR substrate-binding domain-containing protein</fullName>
    </recommendedName>
</protein>
<keyword evidence="8" id="KW-1185">Reference proteome</keyword>
<keyword evidence="5" id="KW-0804">Transcription</keyword>
<dbReference type="GO" id="GO:0003677">
    <property type="term" value="F:DNA binding"/>
    <property type="evidence" value="ECO:0007669"/>
    <property type="project" value="UniProtKB-KW"/>
</dbReference>
<dbReference type="InterPro" id="IPR005119">
    <property type="entry name" value="LysR_subst-bd"/>
</dbReference>
<evidence type="ECO:0000256" key="4">
    <source>
        <dbReference type="ARBA" id="ARBA00023159"/>
    </source>
</evidence>
<dbReference type="EMBL" id="BJOU01000001">
    <property type="protein sequence ID" value="GED97386.1"/>
    <property type="molecule type" value="Genomic_DNA"/>
</dbReference>
<comment type="caution">
    <text evidence="7">The sequence shown here is derived from an EMBL/GenBank/DDBJ whole genome shotgun (WGS) entry which is preliminary data.</text>
</comment>
<evidence type="ECO:0000313" key="7">
    <source>
        <dbReference type="EMBL" id="GED97386.1"/>
    </source>
</evidence>
<proteinExistence type="inferred from homology"/>
<dbReference type="Pfam" id="PF03466">
    <property type="entry name" value="LysR_substrate"/>
    <property type="match status" value="1"/>
</dbReference>
<reference evidence="8" key="1">
    <citation type="submission" date="2019-06" db="EMBL/GenBank/DDBJ databases">
        <title>Gordonia isolated from sludge of a wastewater treatment plant.</title>
        <authorList>
            <person name="Tamura T."/>
            <person name="Aoyama K."/>
            <person name="Kang Y."/>
            <person name="Saito S."/>
            <person name="Akiyama N."/>
            <person name="Yazawa K."/>
            <person name="Gonoi T."/>
            <person name="Mikami Y."/>
        </authorList>
    </citation>
    <scope>NUCLEOTIDE SEQUENCE [LARGE SCALE GENOMIC DNA]</scope>
    <source>
        <strain evidence="8">NBRC 107697</strain>
    </source>
</reference>
<evidence type="ECO:0000256" key="1">
    <source>
        <dbReference type="ARBA" id="ARBA00009437"/>
    </source>
</evidence>
<dbReference type="AlphaFoldDB" id="A0A7I9UWZ3"/>
<keyword evidence="4" id="KW-0010">Activator</keyword>
<keyword evidence="2" id="KW-0805">Transcription regulation</keyword>
<keyword evidence="3" id="KW-0238">DNA-binding</keyword>
<gene>
    <name evidence="7" type="ORF">nbrc107697_14250</name>
</gene>
<dbReference type="PANTHER" id="PTHR30346">
    <property type="entry name" value="TRANSCRIPTIONAL DUAL REGULATOR HCAR-RELATED"/>
    <property type="match status" value="1"/>
</dbReference>